<dbReference type="EMBL" id="CAJOBH010004269">
    <property type="protein sequence ID" value="CAF3983847.1"/>
    <property type="molecule type" value="Genomic_DNA"/>
</dbReference>
<evidence type="ECO:0000256" key="2">
    <source>
        <dbReference type="SAM" id="SignalP"/>
    </source>
</evidence>
<accession>A0A8S2N3U9</accession>
<keyword evidence="2" id="KW-0732">Signal</keyword>
<dbReference type="Proteomes" id="UP000681967">
    <property type="component" value="Unassembled WGS sequence"/>
</dbReference>
<feature type="compositionally biased region" description="Polar residues" evidence="1">
    <location>
        <begin position="61"/>
        <end position="70"/>
    </location>
</feature>
<name>A0A8S2N3U9_9BILA</name>
<protein>
    <submittedName>
        <fullName evidence="3">Uncharacterized protein</fullName>
    </submittedName>
</protein>
<comment type="caution">
    <text evidence="3">The sequence shown here is derived from an EMBL/GenBank/DDBJ whole genome shotgun (WGS) entry which is preliminary data.</text>
</comment>
<feature type="compositionally biased region" description="Polar residues" evidence="1">
    <location>
        <begin position="117"/>
        <end position="132"/>
    </location>
</feature>
<feature type="region of interest" description="Disordered" evidence="1">
    <location>
        <begin position="44"/>
        <end position="70"/>
    </location>
</feature>
<evidence type="ECO:0000313" key="4">
    <source>
        <dbReference type="Proteomes" id="UP000681967"/>
    </source>
</evidence>
<feature type="compositionally biased region" description="Basic and acidic residues" evidence="1">
    <location>
        <begin position="133"/>
        <end position="152"/>
    </location>
</feature>
<gene>
    <name evidence="3" type="ORF">BYL167_LOCUS12763</name>
</gene>
<feature type="region of interest" description="Disordered" evidence="1">
    <location>
        <begin position="113"/>
        <end position="152"/>
    </location>
</feature>
<feature type="non-terminal residue" evidence="3">
    <location>
        <position position="152"/>
    </location>
</feature>
<reference evidence="3" key="1">
    <citation type="submission" date="2021-02" db="EMBL/GenBank/DDBJ databases">
        <authorList>
            <person name="Nowell W R."/>
        </authorList>
    </citation>
    <scope>NUCLEOTIDE SEQUENCE</scope>
</reference>
<organism evidence="3 4">
    <name type="scientific">Rotaria magnacalcarata</name>
    <dbReference type="NCBI Taxonomy" id="392030"/>
    <lineage>
        <taxon>Eukaryota</taxon>
        <taxon>Metazoa</taxon>
        <taxon>Spiralia</taxon>
        <taxon>Gnathifera</taxon>
        <taxon>Rotifera</taxon>
        <taxon>Eurotatoria</taxon>
        <taxon>Bdelloidea</taxon>
        <taxon>Philodinida</taxon>
        <taxon>Philodinidae</taxon>
        <taxon>Rotaria</taxon>
    </lineage>
</organism>
<evidence type="ECO:0000256" key="1">
    <source>
        <dbReference type="SAM" id="MobiDB-lite"/>
    </source>
</evidence>
<proteinExistence type="predicted"/>
<feature type="chain" id="PRO_5035745952" evidence="2">
    <location>
        <begin position="24"/>
        <end position="152"/>
    </location>
</feature>
<dbReference type="AlphaFoldDB" id="A0A8S2N3U9"/>
<sequence>MSISRRHLFCIILLYISTDSLHAKQHSVYVQNYHQEFDYANADRIPSPSSSSFQKEDDIRSTSNEDLENFQSTTLPTAEFLSDISANDAPSTITPVHDSRIGTDLISTSEKAILPHKSTNSPHNMSLPSTKNEYYDFDYREPTPPHEHVNQT</sequence>
<evidence type="ECO:0000313" key="3">
    <source>
        <dbReference type="EMBL" id="CAF3983847.1"/>
    </source>
</evidence>
<feature type="signal peptide" evidence="2">
    <location>
        <begin position="1"/>
        <end position="23"/>
    </location>
</feature>